<dbReference type="RefSeq" id="WP_346759594.1">
    <property type="nucleotide sequence ID" value="NZ_JAUJEB010000004.1"/>
</dbReference>
<comment type="caution">
    <text evidence="2">The sequence shown here is derived from an EMBL/GenBank/DDBJ whole genome shotgun (WGS) entry which is preliminary data.</text>
</comment>
<dbReference type="EMBL" id="JAUJEB010000004">
    <property type="protein sequence ID" value="MDN5214259.1"/>
    <property type="molecule type" value="Genomic_DNA"/>
</dbReference>
<sequence>MSPKSTIPSIFLILVLVLPVTAVFGQVNQQQLPEKTRILFLLDASGSMLGPWERTNRITAAKKLLSDLVDSLKVNQNLELALRVYGHQFNKRLQNCKDSKLEVGFRAGNHDLIKNKLAALVPKGTTPLAYSLEQAANDFPDQQHVRNIVIIITDGLESCDGDPCAISLALQRKRIFLKPFIIGLGMNESFEDEFDCLGQFFDAANIRKFRKVLNTAIQQTLDHTTVSVELLDRQNQPTVSNVNVTFVNNVTGEPAYDFVHYRDSQGRPDSVEIDAVLSYDLTVNTIPAINRKNIKIVPGKHNVLKVKAPQGQLRLLQPGHTEYRRGIKFIVRKKEQGKTLHVQDINTKENYLIGKYDLEVLTLPKIVLQDVEIQQGKLNEIKIPDPGVLNLYANVSGFGSLYTIGKNGEQRWILNLDRDKSRFTMAIQPGHYKLVFRAKNAFGSKYTTIKKFTIKSGSTTNIKLIGG</sequence>
<dbReference type="SMART" id="SM00327">
    <property type="entry name" value="VWA"/>
    <property type="match status" value="1"/>
</dbReference>
<dbReference type="Gene3D" id="3.40.50.410">
    <property type="entry name" value="von Willebrand factor, type A domain"/>
    <property type="match status" value="2"/>
</dbReference>
<dbReference type="PROSITE" id="PS50234">
    <property type="entry name" value="VWFA"/>
    <property type="match status" value="1"/>
</dbReference>
<evidence type="ECO:0000259" key="1">
    <source>
        <dbReference type="PROSITE" id="PS50234"/>
    </source>
</evidence>
<dbReference type="SUPFAM" id="SSF53300">
    <property type="entry name" value="vWA-like"/>
    <property type="match status" value="1"/>
</dbReference>
<evidence type="ECO:0000313" key="3">
    <source>
        <dbReference type="Proteomes" id="UP001172083"/>
    </source>
</evidence>
<name>A0ABT8L926_9BACT</name>
<dbReference type="Pfam" id="PF13519">
    <property type="entry name" value="VWA_2"/>
    <property type="match status" value="1"/>
</dbReference>
<protein>
    <submittedName>
        <fullName evidence="2">VWA domain-containing protein</fullName>
    </submittedName>
</protein>
<gene>
    <name evidence="2" type="ORF">QQ020_19430</name>
</gene>
<dbReference type="InterPro" id="IPR036465">
    <property type="entry name" value="vWFA_dom_sf"/>
</dbReference>
<feature type="domain" description="VWFA" evidence="1">
    <location>
        <begin position="37"/>
        <end position="221"/>
    </location>
</feature>
<reference evidence="2" key="1">
    <citation type="submission" date="2023-06" db="EMBL/GenBank/DDBJ databases">
        <title>Genomic of Agaribacillus aureum.</title>
        <authorList>
            <person name="Wang G."/>
        </authorList>
    </citation>
    <scope>NUCLEOTIDE SEQUENCE</scope>
    <source>
        <strain evidence="2">BMA12</strain>
    </source>
</reference>
<evidence type="ECO:0000313" key="2">
    <source>
        <dbReference type="EMBL" id="MDN5214259.1"/>
    </source>
</evidence>
<dbReference type="InterPro" id="IPR002035">
    <property type="entry name" value="VWF_A"/>
</dbReference>
<accession>A0ABT8L926</accession>
<keyword evidence="3" id="KW-1185">Reference proteome</keyword>
<dbReference type="Proteomes" id="UP001172083">
    <property type="component" value="Unassembled WGS sequence"/>
</dbReference>
<organism evidence="2 3">
    <name type="scientific">Agaribacillus aureus</name>
    <dbReference type="NCBI Taxonomy" id="3051825"/>
    <lineage>
        <taxon>Bacteria</taxon>
        <taxon>Pseudomonadati</taxon>
        <taxon>Bacteroidota</taxon>
        <taxon>Cytophagia</taxon>
        <taxon>Cytophagales</taxon>
        <taxon>Splendidivirgaceae</taxon>
        <taxon>Agaribacillus</taxon>
    </lineage>
</organism>
<proteinExistence type="predicted"/>